<accession>A0ABR1NWA3</accession>
<name>A0ABR1NWA3_DIAER</name>
<dbReference type="SUPFAM" id="SSF53474">
    <property type="entry name" value="alpha/beta-Hydrolases"/>
    <property type="match status" value="1"/>
</dbReference>
<protein>
    <submittedName>
        <fullName evidence="1">Secondary metabolism biosynthetic enzyme</fullName>
    </submittedName>
</protein>
<proteinExistence type="predicted"/>
<sequence>MGRLYAGIIRRTCADPDFPAQREADGKVNILIGGWSLGGLLSLEVAKVLTGDSGVRVIGVLMVDSLCPVNPPSVRLEAFDHLGMGKSRNEFLTLKAMKEALRTIQEWVPPVWAGDQLAQRPRFSLLRALDPIPTGTDRIHVADIYRNNPTLGWDQYDKDMFTDVGSVSGNHFEMFSFKHIPEVSEAMKGYLDRLEMLYHASEA</sequence>
<keyword evidence="2" id="KW-1185">Reference proteome</keyword>
<evidence type="ECO:0000313" key="2">
    <source>
        <dbReference type="Proteomes" id="UP001430848"/>
    </source>
</evidence>
<dbReference type="Gene3D" id="3.40.50.1820">
    <property type="entry name" value="alpha/beta hydrolase"/>
    <property type="match status" value="1"/>
</dbReference>
<dbReference type="InterPro" id="IPR029058">
    <property type="entry name" value="AB_hydrolase_fold"/>
</dbReference>
<reference evidence="1 2" key="1">
    <citation type="submission" date="2024-02" db="EMBL/GenBank/DDBJ databases">
        <title>De novo assembly and annotation of 12 fungi associated with fruit tree decline syndrome in Ontario, Canada.</title>
        <authorList>
            <person name="Sulman M."/>
            <person name="Ellouze W."/>
            <person name="Ilyukhin E."/>
        </authorList>
    </citation>
    <scope>NUCLEOTIDE SEQUENCE [LARGE SCALE GENOMIC DNA]</scope>
    <source>
        <strain evidence="1 2">M169</strain>
    </source>
</reference>
<dbReference type="EMBL" id="JAKNSF020000091">
    <property type="protein sequence ID" value="KAK7717830.1"/>
    <property type="molecule type" value="Genomic_DNA"/>
</dbReference>
<organism evidence="1 2">
    <name type="scientific">Diaporthe eres</name>
    <name type="common">Phomopsis oblonga</name>
    <dbReference type="NCBI Taxonomy" id="83184"/>
    <lineage>
        <taxon>Eukaryota</taxon>
        <taxon>Fungi</taxon>
        <taxon>Dikarya</taxon>
        <taxon>Ascomycota</taxon>
        <taxon>Pezizomycotina</taxon>
        <taxon>Sordariomycetes</taxon>
        <taxon>Sordariomycetidae</taxon>
        <taxon>Diaporthales</taxon>
        <taxon>Diaporthaceae</taxon>
        <taxon>Diaporthe</taxon>
        <taxon>Diaporthe eres species complex</taxon>
    </lineage>
</organism>
<evidence type="ECO:0000313" key="1">
    <source>
        <dbReference type="EMBL" id="KAK7717830.1"/>
    </source>
</evidence>
<dbReference type="Proteomes" id="UP001430848">
    <property type="component" value="Unassembled WGS sequence"/>
</dbReference>
<gene>
    <name evidence="1" type="ORF">SLS63_010685</name>
</gene>
<comment type="caution">
    <text evidence="1">The sequence shown here is derived from an EMBL/GenBank/DDBJ whole genome shotgun (WGS) entry which is preliminary data.</text>
</comment>